<feature type="binding site" evidence="6">
    <location>
        <begin position="131"/>
        <end position="132"/>
    </location>
    <ligand>
        <name>S-adenosyl-L-methionine</name>
        <dbReference type="ChEBI" id="CHEBI:59789"/>
    </ligand>
</feature>
<evidence type="ECO:0000256" key="4">
    <source>
        <dbReference type="ARBA" id="ARBA00022679"/>
    </source>
</evidence>
<evidence type="ECO:0000313" key="8">
    <source>
        <dbReference type="Proteomes" id="UP001595955"/>
    </source>
</evidence>
<comment type="similarity">
    <text evidence="6">Belongs to the methyltransferase superfamily. RNA methyltransferase RsmG family.</text>
</comment>
<evidence type="ECO:0000256" key="1">
    <source>
        <dbReference type="ARBA" id="ARBA00022490"/>
    </source>
</evidence>
<dbReference type="PANTHER" id="PTHR31760">
    <property type="entry name" value="S-ADENOSYL-L-METHIONINE-DEPENDENT METHYLTRANSFERASES SUPERFAMILY PROTEIN"/>
    <property type="match status" value="1"/>
</dbReference>
<organism evidence="7 8">
    <name type="scientific">Georgenia faecalis</name>
    <dbReference type="NCBI Taxonomy" id="2483799"/>
    <lineage>
        <taxon>Bacteria</taxon>
        <taxon>Bacillati</taxon>
        <taxon>Actinomycetota</taxon>
        <taxon>Actinomycetes</taxon>
        <taxon>Micrococcales</taxon>
        <taxon>Bogoriellaceae</taxon>
        <taxon>Georgenia</taxon>
    </lineage>
</organism>
<accession>A0ABV9D9S3</accession>
<sequence length="218" mass="23495">MSSESVDAPAPAERPDPALEGYFGAAWPRMVRFAELLEREGELRGLIGPRELPRLWSRHLVNSAVVADFVPPSSTVADVGSGAGFPGLVLAIMRPDADVRLIEPMERRVEWLRYVADDLALENVSISRARAEELHGAATFDVVTARAVAAMDKLARWTLPLVAPGGLLLALKGERAPAELEAARSVLRKLGAEKAEIHEVVGPLGDRAATLVEVTTRP</sequence>
<dbReference type="EC" id="2.1.1.-" evidence="6"/>
<evidence type="ECO:0000256" key="2">
    <source>
        <dbReference type="ARBA" id="ARBA00022552"/>
    </source>
</evidence>
<keyword evidence="4 6" id="KW-0808">Transferase</keyword>
<dbReference type="InterPro" id="IPR029063">
    <property type="entry name" value="SAM-dependent_MTases_sf"/>
</dbReference>
<dbReference type="GO" id="GO:0032259">
    <property type="term" value="P:methylation"/>
    <property type="evidence" value="ECO:0007669"/>
    <property type="project" value="UniProtKB-KW"/>
</dbReference>
<evidence type="ECO:0000256" key="5">
    <source>
        <dbReference type="ARBA" id="ARBA00022691"/>
    </source>
</evidence>
<keyword evidence="2 6" id="KW-0698">rRNA processing</keyword>
<gene>
    <name evidence="6 7" type="primary">rsmG</name>
    <name evidence="7" type="ORF">ACFO3F_05970</name>
</gene>
<keyword evidence="8" id="KW-1185">Reference proteome</keyword>
<dbReference type="Gene3D" id="3.40.50.150">
    <property type="entry name" value="Vaccinia Virus protein VP39"/>
    <property type="match status" value="1"/>
</dbReference>
<dbReference type="GO" id="GO:0008168">
    <property type="term" value="F:methyltransferase activity"/>
    <property type="evidence" value="ECO:0007669"/>
    <property type="project" value="UniProtKB-KW"/>
</dbReference>
<dbReference type="Proteomes" id="UP001595955">
    <property type="component" value="Unassembled WGS sequence"/>
</dbReference>
<dbReference type="HAMAP" id="MF_00074">
    <property type="entry name" value="16SrRNA_methyltr_G"/>
    <property type="match status" value="1"/>
</dbReference>
<keyword evidence="5 6" id="KW-0949">S-adenosyl-L-methionine</keyword>
<dbReference type="EMBL" id="JBHSGF010000003">
    <property type="protein sequence ID" value="MFC4554790.1"/>
    <property type="molecule type" value="Genomic_DNA"/>
</dbReference>
<comment type="caution">
    <text evidence="7">The sequence shown here is derived from an EMBL/GenBank/DDBJ whole genome shotgun (WGS) entry which is preliminary data.</text>
</comment>
<evidence type="ECO:0000256" key="3">
    <source>
        <dbReference type="ARBA" id="ARBA00022603"/>
    </source>
</evidence>
<comment type="function">
    <text evidence="6">Specifically methylates the N7 position of a guanine in 16S rRNA.</text>
</comment>
<comment type="subcellular location">
    <subcellularLocation>
        <location evidence="6">Cytoplasm</location>
    </subcellularLocation>
</comment>
<dbReference type="InterPro" id="IPR003682">
    <property type="entry name" value="rRNA_ssu_MeTfrase_G"/>
</dbReference>
<dbReference type="RefSeq" id="WP_122825332.1">
    <property type="nucleotide sequence ID" value="NZ_CP033325.1"/>
</dbReference>
<dbReference type="Pfam" id="PF02527">
    <property type="entry name" value="GidB"/>
    <property type="match status" value="1"/>
</dbReference>
<evidence type="ECO:0000256" key="6">
    <source>
        <dbReference type="HAMAP-Rule" id="MF_00074"/>
    </source>
</evidence>
<keyword evidence="3 6" id="KW-0489">Methyltransferase</keyword>
<protein>
    <recommendedName>
        <fullName evidence="6">Ribosomal RNA small subunit methyltransferase G</fullName>
        <ecNumber evidence="6">2.1.1.-</ecNumber>
    </recommendedName>
    <alternativeName>
        <fullName evidence="6">16S rRNA 7-methylguanosine methyltransferase</fullName>
        <shortName evidence="6">16S rRNA m7G methyltransferase</shortName>
    </alternativeName>
</protein>
<dbReference type="PANTHER" id="PTHR31760:SF0">
    <property type="entry name" value="S-ADENOSYL-L-METHIONINE-DEPENDENT METHYLTRANSFERASES SUPERFAMILY PROTEIN"/>
    <property type="match status" value="1"/>
</dbReference>
<dbReference type="CDD" id="cd02440">
    <property type="entry name" value="AdoMet_MTases"/>
    <property type="match status" value="1"/>
</dbReference>
<dbReference type="SUPFAM" id="SSF53335">
    <property type="entry name" value="S-adenosyl-L-methionine-dependent methyltransferases"/>
    <property type="match status" value="1"/>
</dbReference>
<dbReference type="PIRSF" id="PIRSF003078">
    <property type="entry name" value="GidB"/>
    <property type="match status" value="1"/>
</dbReference>
<proteinExistence type="inferred from homology"/>
<dbReference type="NCBIfam" id="TIGR00138">
    <property type="entry name" value="rsmG_gidB"/>
    <property type="match status" value="1"/>
</dbReference>
<name>A0ABV9D9S3_9MICO</name>
<reference evidence="8" key="1">
    <citation type="journal article" date="2019" name="Int. J. Syst. Evol. Microbiol.">
        <title>The Global Catalogue of Microorganisms (GCM) 10K type strain sequencing project: providing services to taxonomists for standard genome sequencing and annotation.</title>
        <authorList>
            <consortium name="The Broad Institute Genomics Platform"/>
            <consortium name="The Broad Institute Genome Sequencing Center for Infectious Disease"/>
            <person name="Wu L."/>
            <person name="Ma J."/>
        </authorList>
    </citation>
    <scope>NUCLEOTIDE SEQUENCE [LARGE SCALE GENOMIC DNA]</scope>
    <source>
        <strain evidence="8">JCM 3369</strain>
    </source>
</reference>
<comment type="caution">
    <text evidence="6">Lacks conserved residue(s) required for the propagation of feature annotation.</text>
</comment>
<feature type="binding site" evidence="6">
    <location>
        <position position="85"/>
    </location>
    <ligand>
        <name>S-adenosyl-L-methionine</name>
        <dbReference type="ChEBI" id="CHEBI:59789"/>
    </ligand>
</feature>
<evidence type="ECO:0000313" key="7">
    <source>
        <dbReference type="EMBL" id="MFC4554790.1"/>
    </source>
</evidence>
<keyword evidence="1 6" id="KW-0963">Cytoplasm</keyword>
<feature type="binding site" evidence="6">
    <location>
        <position position="80"/>
    </location>
    <ligand>
        <name>S-adenosyl-L-methionine</name>
        <dbReference type="ChEBI" id="CHEBI:59789"/>
    </ligand>
</feature>
<feature type="binding site" evidence="6">
    <location>
        <position position="146"/>
    </location>
    <ligand>
        <name>S-adenosyl-L-methionine</name>
        <dbReference type="ChEBI" id="CHEBI:59789"/>
    </ligand>
</feature>